<proteinExistence type="predicted"/>
<dbReference type="InterPro" id="IPR036271">
    <property type="entry name" value="Tet_transcr_reg_TetR-rel_C_sf"/>
</dbReference>
<dbReference type="InterPro" id="IPR001647">
    <property type="entry name" value="HTH_TetR"/>
</dbReference>
<dbReference type="Pfam" id="PF17940">
    <property type="entry name" value="TetR_C_31"/>
    <property type="match status" value="1"/>
</dbReference>
<protein>
    <submittedName>
        <fullName evidence="4">TetR family transcriptional regulator</fullName>
    </submittedName>
</protein>
<dbReference type="GO" id="GO:0003700">
    <property type="term" value="F:DNA-binding transcription factor activity"/>
    <property type="evidence" value="ECO:0007669"/>
    <property type="project" value="TreeGrafter"/>
</dbReference>
<dbReference type="Pfam" id="PF00440">
    <property type="entry name" value="TetR_N"/>
    <property type="match status" value="1"/>
</dbReference>
<evidence type="ECO:0000256" key="1">
    <source>
        <dbReference type="ARBA" id="ARBA00023125"/>
    </source>
</evidence>
<keyword evidence="5" id="KW-1185">Reference proteome</keyword>
<feature type="domain" description="HTH tetR-type" evidence="3">
    <location>
        <begin position="1"/>
        <end position="61"/>
    </location>
</feature>
<keyword evidence="1 2" id="KW-0238">DNA-binding</keyword>
<dbReference type="InterPro" id="IPR050109">
    <property type="entry name" value="HTH-type_TetR-like_transc_reg"/>
</dbReference>
<name>A0A4Q7L6W0_9PSEU</name>
<dbReference type="RefSeq" id="WP_130342652.1">
    <property type="nucleotide sequence ID" value="NZ_SGWQ01000001.1"/>
</dbReference>
<dbReference type="PRINTS" id="PR00455">
    <property type="entry name" value="HTHTETR"/>
</dbReference>
<dbReference type="SUPFAM" id="SSF48498">
    <property type="entry name" value="Tetracyclin repressor-like, C-terminal domain"/>
    <property type="match status" value="1"/>
</dbReference>
<reference evidence="4 5" key="1">
    <citation type="submission" date="2019-02" db="EMBL/GenBank/DDBJ databases">
        <title>Genomic Encyclopedia of Type Strains, Phase IV (KMG-IV): sequencing the most valuable type-strain genomes for metagenomic binning, comparative biology and taxonomic classification.</title>
        <authorList>
            <person name="Goeker M."/>
        </authorList>
    </citation>
    <scope>NUCLEOTIDE SEQUENCE [LARGE SCALE GENOMIC DNA]</scope>
    <source>
        <strain evidence="4 5">DSM 101727</strain>
    </source>
</reference>
<dbReference type="InterPro" id="IPR041583">
    <property type="entry name" value="TetR_C_31"/>
</dbReference>
<dbReference type="AlphaFoldDB" id="A0A4Q7L6W0"/>
<evidence type="ECO:0000313" key="4">
    <source>
        <dbReference type="EMBL" id="RZS45064.1"/>
    </source>
</evidence>
<dbReference type="OrthoDB" id="2356263at2"/>
<evidence type="ECO:0000259" key="3">
    <source>
        <dbReference type="PROSITE" id="PS50977"/>
    </source>
</evidence>
<evidence type="ECO:0000256" key="2">
    <source>
        <dbReference type="PROSITE-ProRule" id="PRU00335"/>
    </source>
</evidence>
<organism evidence="4 5">
    <name type="scientific">Herbihabitans rhizosphaerae</name>
    <dbReference type="NCBI Taxonomy" id="1872711"/>
    <lineage>
        <taxon>Bacteria</taxon>
        <taxon>Bacillati</taxon>
        <taxon>Actinomycetota</taxon>
        <taxon>Actinomycetes</taxon>
        <taxon>Pseudonocardiales</taxon>
        <taxon>Pseudonocardiaceae</taxon>
        <taxon>Herbihabitans</taxon>
    </lineage>
</organism>
<dbReference type="PROSITE" id="PS50977">
    <property type="entry name" value="HTH_TETR_2"/>
    <property type="match status" value="1"/>
</dbReference>
<dbReference type="InterPro" id="IPR009057">
    <property type="entry name" value="Homeodomain-like_sf"/>
</dbReference>
<gene>
    <name evidence="4" type="ORF">EV193_101948</name>
</gene>
<dbReference type="PANTHER" id="PTHR30055:SF219">
    <property type="entry name" value="TRANSCRIPTIONAL REGULATORY PROTEIN"/>
    <property type="match status" value="1"/>
</dbReference>
<dbReference type="Proteomes" id="UP000294257">
    <property type="component" value="Unassembled WGS sequence"/>
</dbReference>
<comment type="caution">
    <text evidence="4">The sequence shown here is derived from an EMBL/GenBank/DDBJ whole genome shotgun (WGS) entry which is preliminary data.</text>
</comment>
<dbReference type="GO" id="GO:0000976">
    <property type="term" value="F:transcription cis-regulatory region binding"/>
    <property type="evidence" value="ECO:0007669"/>
    <property type="project" value="TreeGrafter"/>
</dbReference>
<dbReference type="SUPFAM" id="SSF46689">
    <property type="entry name" value="Homeodomain-like"/>
    <property type="match status" value="1"/>
</dbReference>
<dbReference type="EMBL" id="SGWQ01000001">
    <property type="protein sequence ID" value="RZS45064.1"/>
    <property type="molecule type" value="Genomic_DNA"/>
</dbReference>
<accession>A0A4Q7L6W0</accession>
<evidence type="ECO:0000313" key="5">
    <source>
        <dbReference type="Proteomes" id="UP000294257"/>
    </source>
</evidence>
<dbReference type="PANTHER" id="PTHR30055">
    <property type="entry name" value="HTH-TYPE TRANSCRIPTIONAL REGULATOR RUTR"/>
    <property type="match status" value="1"/>
</dbReference>
<dbReference type="Gene3D" id="1.10.357.10">
    <property type="entry name" value="Tetracycline Repressor, domain 2"/>
    <property type="match status" value="1"/>
</dbReference>
<feature type="DNA-binding region" description="H-T-H motif" evidence="2">
    <location>
        <begin position="24"/>
        <end position="43"/>
    </location>
</feature>
<sequence length="203" mass="22368">MGNREDLLAGAKRCLLENGYARTTARDIATTSGVSLAAIGYHFGSKEALLHAALTEIVGAEIGEEITDAIKRTDRRDTAIQRFETMWRQLIESFPKHRPLLVASMERLAQLEHVPAVRESLADGQRRSIDTIAELFRDTHHLDDQDAHAVSALSYALLNGIMFMWLTDPETTPDAHTLRRALTALAETPSAIPTTEPPNGDVS</sequence>